<feature type="region of interest" description="Disordered" evidence="1">
    <location>
        <begin position="74"/>
        <end position="106"/>
    </location>
</feature>
<reference evidence="2 3" key="1">
    <citation type="journal article" date="2021" name="BMC Biol.">
        <title>Horizontally acquired antibacterial genes associated with adaptive radiation of ladybird beetles.</title>
        <authorList>
            <person name="Li H.S."/>
            <person name="Tang X.F."/>
            <person name="Huang Y.H."/>
            <person name="Xu Z.Y."/>
            <person name="Chen M.L."/>
            <person name="Du X.Y."/>
            <person name="Qiu B.Y."/>
            <person name="Chen P.T."/>
            <person name="Zhang W."/>
            <person name="Slipinski A."/>
            <person name="Escalona H.E."/>
            <person name="Waterhouse R.M."/>
            <person name="Zwick A."/>
            <person name="Pang H."/>
        </authorList>
    </citation>
    <scope>NUCLEOTIDE SEQUENCE [LARGE SCALE GENOMIC DNA]</scope>
    <source>
        <strain evidence="2">SYSU2018</strain>
    </source>
</reference>
<evidence type="ECO:0000313" key="2">
    <source>
        <dbReference type="EMBL" id="KAL3274290.1"/>
    </source>
</evidence>
<feature type="compositionally biased region" description="Basic residues" evidence="1">
    <location>
        <begin position="85"/>
        <end position="96"/>
    </location>
</feature>
<accession>A0ABD2N6C2</accession>
<organism evidence="2 3">
    <name type="scientific">Cryptolaemus montrouzieri</name>
    <dbReference type="NCBI Taxonomy" id="559131"/>
    <lineage>
        <taxon>Eukaryota</taxon>
        <taxon>Metazoa</taxon>
        <taxon>Ecdysozoa</taxon>
        <taxon>Arthropoda</taxon>
        <taxon>Hexapoda</taxon>
        <taxon>Insecta</taxon>
        <taxon>Pterygota</taxon>
        <taxon>Neoptera</taxon>
        <taxon>Endopterygota</taxon>
        <taxon>Coleoptera</taxon>
        <taxon>Polyphaga</taxon>
        <taxon>Cucujiformia</taxon>
        <taxon>Coccinelloidea</taxon>
        <taxon>Coccinellidae</taxon>
        <taxon>Scymninae</taxon>
        <taxon>Scymnini</taxon>
        <taxon>Cryptolaemus</taxon>
    </lineage>
</organism>
<comment type="caution">
    <text evidence="2">The sequence shown here is derived from an EMBL/GenBank/DDBJ whole genome shotgun (WGS) entry which is preliminary data.</text>
</comment>
<proteinExistence type="predicted"/>
<sequence>MEEDEIHLYLEELGGEDIGVASSDDDLREDDYDYVDHDLLQSDDESKNTEQVQHNVQQSYLFLPASSVQVLLSTLNATEPSSSKQPRRRRGKKRGRPLVMTFLKKS</sequence>
<name>A0ABD2N6C2_9CUCU</name>
<dbReference type="AlphaFoldDB" id="A0ABD2N6C2"/>
<keyword evidence="3" id="KW-1185">Reference proteome</keyword>
<gene>
    <name evidence="2" type="ORF">HHI36_015695</name>
</gene>
<dbReference type="Proteomes" id="UP001516400">
    <property type="component" value="Unassembled WGS sequence"/>
</dbReference>
<evidence type="ECO:0000313" key="3">
    <source>
        <dbReference type="Proteomes" id="UP001516400"/>
    </source>
</evidence>
<dbReference type="EMBL" id="JABFTP020000062">
    <property type="protein sequence ID" value="KAL3274290.1"/>
    <property type="molecule type" value="Genomic_DNA"/>
</dbReference>
<evidence type="ECO:0000256" key="1">
    <source>
        <dbReference type="SAM" id="MobiDB-lite"/>
    </source>
</evidence>
<protein>
    <submittedName>
        <fullName evidence="2">Uncharacterized protein</fullName>
    </submittedName>
</protein>